<evidence type="ECO:0000256" key="1">
    <source>
        <dbReference type="SAM" id="MobiDB-lite"/>
    </source>
</evidence>
<name>A0A8S9HL35_BRACR</name>
<evidence type="ECO:0000313" key="2">
    <source>
        <dbReference type="EMBL" id="KAF2557112.1"/>
    </source>
</evidence>
<dbReference type="EMBL" id="QGKW02001940">
    <property type="protein sequence ID" value="KAF2557112.1"/>
    <property type="molecule type" value="Genomic_DNA"/>
</dbReference>
<proteinExistence type="predicted"/>
<feature type="region of interest" description="Disordered" evidence="1">
    <location>
        <begin position="33"/>
        <end position="65"/>
    </location>
</feature>
<organism evidence="2 3">
    <name type="scientific">Brassica cretica</name>
    <name type="common">Mustard</name>
    <dbReference type="NCBI Taxonomy" id="69181"/>
    <lineage>
        <taxon>Eukaryota</taxon>
        <taxon>Viridiplantae</taxon>
        <taxon>Streptophyta</taxon>
        <taxon>Embryophyta</taxon>
        <taxon>Tracheophyta</taxon>
        <taxon>Spermatophyta</taxon>
        <taxon>Magnoliopsida</taxon>
        <taxon>eudicotyledons</taxon>
        <taxon>Gunneridae</taxon>
        <taxon>Pentapetalae</taxon>
        <taxon>rosids</taxon>
        <taxon>malvids</taxon>
        <taxon>Brassicales</taxon>
        <taxon>Brassicaceae</taxon>
        <taxon>Brassiceae</taxon>
        <taxon>Brassica</taxon>
    </lineage>
</organism>
<dbReference type="AlphaFoldDB" id="A0A8S9HL35"/>
<dbReference type="Proteomes" id="UP000712281">
    <property type="component" value="Unassembled WGS sequence"/>
</dbReference>
<evidence type="ECO:0000313" key="3">
    <source>
        <dbReference type="Proteomes" id="UP000712281"/>
    </source>
</evidence>
<gene>
    <name evidence="2" type="ORF">F2Q68_00017744</name>
</gene>
<reference evidence="2" key="1">
    <citation type="submission" date="2019-12" db="EMBL/GenBank/DDBJ databases">
        <title>Genome sequencing and annotation of Brassica cretica.</title>
        <authorList>
            <person name="Studholme D.J."/>
            <person name="Sarris P.F."/>
        </authorList>
    </citation>
    <scope>NUCLEOTIDE SEQUENCE</scope>
    <source>
        <strain evidence="2">PFS-001/15</strain>
        <tissue evidence="2">Leaf</tissue>
    </source>
</reference>
<feature type="compositionally biased region" description="Polar residues" evidence="1">
    <location>
        <begin position="52"/>
        <end position="65"/>
    </location>
</feature>
<protein>
    <submittedName>
        <fullName evidence="2">Uncharacterized protein</fullName>
    </submittedName>
</protein>
<comment type="caution">
    <text evidence="2">The sequence shown here is derived from an EMBL/GenBank/DDBJ whole genome shotgun (WGS) entry which is preliminary data.</text>
</comment>
<sequence length="65" mass="7336">MISRWLSSTARRRRKVETSLSVALLGGIKTASVDDWSNRKGSGDMLGRSKQRTTPSDKFQLQNRL</sequence>
<accession>A0A8S9HL35</accession>